<dbReference type="SUPFAM" id="SSF52047">
    <property type="entry name" value="RNI-like"/>
    <property type="match status" value="1"/>
</dbReference>
<evidence type="ECO:0000313" key="2">
    <source>
        <dbReference type="EMBL" id="OQV13697.1"/>
    </source>
</evidence>
<feature type="region of interest" description="Disordered" evidence="1">
    <location>
        <begin position="386"/>
        <end position="405"/>
    </location>
</feature>
<evidence type="ECO:0000313" key="3">
    <source>
        <dbReference type="Proteomes" id="UP000192578"/>
    </source>
</evidence>
<sequence>MMLENLPFDLEANSEIWYQDKALCHAAGTVSQLVLISEPCYYNTPKPTTVHCFRGQWPHQSISFSSNVTTIMFRYMVFQSDAAENIQPLPATLTSLKQLHFSNVTSVNQTGVALPTFPLQRLTGNVNRANISTLSFTEVQLLGITKQFLAGFTGLESLSFAECAIGGITTNAFESLSTLTTNTVSGMLEVRSVFKRLYLEKNIQLKRFPWEALTYVSSSLEGVKISRNPDLTDITFAPINSGNVIYPPMNRLHSVQITGNPYLSALPEAILTSGNGMGIVRPHTSFISFAGNGNQCEGCALKSMIAWAAELSDATAANPRNLWADCRVDCTDTLFGVVPRLAGWPTGLRNATFWATFEAKFPSTCRPFVTRPCAEEYDSPVTTARTTRFVPTDGGPNVPSSTTRNASGSRKLIFVLPLLLLFRSVGMRAVAYFTIYT</sequence>
<protein>
    <submittedName>
        <fullName evidence="2">Uncharacterized protein</fullName>
    </submittedName>
</protein>
<reference evidence="3" key="1">
    <citation type="submission" date="2017-01" db="EMBL/GenBank/DDBJ databases">
        <title>Comparative genomics of anhydrobiosis in the tardigrade Hypsibius dujardini.</title>
        <authorList>
            <person name="Yoshida Y."/>
            <person name="Koutsovoulos G."/>
            <person name="Laetsch D."/>
            <person name="Stevens L."/>
            <person name="Kumar S."/>
            <person name="Horikawa D."/>
            <person name="Ishino K."/>
            <person name="Komine S."/>
            <person name="Tomita M."/>
            <person name="Blaxter M."/>
            <person name="Arakawa K."/>
        </authorList>
    </citation>
    <scope>NUCLEOTIDE SEQUENCE [LARGE SCALE GENOMIC DNA]</scope>
    <source>
        <strain evidence="3">Z151</strain>
    </source>
</reference>
<dbReference type="EMBL" id="MTYJ01000118">
    <property type="protein sequence ID" value="OQV13697.1"/>
    <property type="molecule type" value="Genomic_DNA"/>
</dbReference>
<dbReference type="AlphaFoldDB" id="A0A1W0WEV1"/>
<comment type="caution">
    <text evidence="2">The sequence shown here is derived from an EMBL/GenBank/DDBJ whole genome shotgun (WGS) entry which is preliminary data.</text>
</comment>
<accession>A0A1W0WEV1</accession>
<dbReference type="Proteomes" id="UP000192578">
    <property type="component" value="Unassembled WGS sequence"/>
</dbReference>
<organism evidence="2 3">
    <name type="scientific">Hypsibius exemplaris</name>
    <name type="common">Freshwater tardigrade</name>
    <dbReference type="NCBI Taxonomy" id="2072580"/>
    <lineage>
        <taxon>Eukaryota</taxon>
        <taxon>Metazoa</taxon>
        <taxon>Ecdysozoa</taxon>
        <taxon>Tardigrada</taxon>
        <taxon>Eutardigrada</taxon>
        <taxon>Parachela</taxon>
        <taxon>Hypsibioidea</taxon>
        <taxon>Hypsibiidae</taxon>
        <taxon>Hypsibius</taxon>
    </lineage>
</organism>
<keyword evidence="3" id="KW-1185">Reference proteome</keyword>
<proteinExistence type="predicted"/>
<name>A0A1W0WEV1_HYPEX</name>
<evidence type="ECO:0000256" key="1">
    <source>
        <dbReference type="SAM" id="MobiDB-lite"/>
    </source>
</evidence>
<gene>
    <name evidence="2" type="ORF">BV898_12091</name>
</gene>
<dbReference type="Gene3D" id="3.80.10.10">
    <property type="entry name" value="Ribonuclease Inhibitor"/>
    <property type="match status" value="1"/>
</dbReference>
<dbReference type="InterPro" id="IPR032675">
    <property type="entry name" value="LRR_dom_sf"/>
</dbReference>